<protein>
    <submittedName>
        <fullName evidence="1">Uncharacterized protein</fullName>
    </submittedName>
</protein>
<evidence type="ECO:0000313" key="1">
    <source>
        <dbReference type="EMBL" id="KAJ1090306.1"/>
    </source>
</evidence>
<evidence type="ECO:0000313" key="2">
    <source>
        <dbReference type="Proteomes" id="UP001066276"/>
    </source>
</evidence>
<dbReference type="Proteomes" id="UP001066276">
    <property type="component" value="Chromosome 11"/>
</dbReference>
<accession>A0AAV7LFA8</accession>
<reference evidence="1" key="1">
    <citation type="journal article" date="2022" name="bioRxiv">
        <title>Sequencing and chromosome-scale assembly of the giantPleurodeles waltlgenome.</title>
        <authorList>
            <person name="Brown T."/>
            <person name="Elewa A."/>
            <person name="Iarovenko S."/>
            <person name="Subramanian E."/>
            <person name="Araus A.J."/>
            <person name="Petzold A."/>
            <person name="Susuki M."/>
            <person name="Suzuki K.-i.T."/>
            <person name="Hayashi T."/>
            <person name="Toyoda A."/>
            <person name="Oliveira C."/>
            <person name="Osipova E."/>
            <person name="Leigh N.D."/>
            <person name="Simon A."/>
            <person name="Yun M.H."/>
        </authorList>
    </citation>
    <scope>NUCLEOTIDE SEQUENCE</scope>
    <source>
        <strain evidence="1">20211129_DDA</strain>
        <tissue evidence="1">Liver</tissue>
    </source>
</reference>
<organism evidence="1 2">
    <name type="scientific">Pleurodeles waltl</name>
    <name type="common">Iberian ribbed newt</name>
    <dbReference type="NCBI Taxonomy" id="8319"/>
    <lineage>
        <taxon>Eukaryota</taxon>
        <taxon>Metazoa</taxon>
        <taxon>Chordata</taxon>
        <taxon>Craniata</taxon>
        <taxon>Vertebrata</taxon>
        <taxon>Euteleostomi</taxon>
        <taxon>Amphibia</taxon>
        <taxon>Batrachia</taxon>
        <taxon>Caudata</taxon>
        <taxon>Salamandroidea</taxon>
        <taxon>Salamandridae</taxon>
        <taxon>Pleurodelinae</taxon>
        <taxon>Pleurodeles</taxon>
    </lineage>
</organism>
<dbReference type="EMBL" id="JANPWB010000015">
    <property type="protein sequence ID" value="KAJ1090306.1"/>
    <property type="molecule type" value="Genomic_DNA"/>
</dbReference>
<dbReference type="AlphaFoldDB" id="A0AAV7LFA8"/>
<name>A0AAV7LFA8_PLEWA</name>
<keyword evidence="2" id="KW-1185">Reference proteome</keyword>
<comment type="caution">
    <text evidence="1">The sequence shown here is derived from an EMBL/GenBank/DDBJ whole genome shotgun (WGS) entry which is preliminary data.</text>
</comment>
<sequence length="94" mass="9901">MGKCDEVGKSTVSGVGFGTLLVLVSIRILPGCGSGANNSKTSAVKLALLLRTANTRRRRLEIVVAGCHAGLPLHRQSLYSGIAYDLHLLDVANK</sequence>
<proteinExistence type="predicted"/>
<gene>
    <name evidence="1" type="ORF">NDU88_003439</name>
</gene>